<accession>A0A395XL42</accession>
<feature type="compositionally biased region" description="Basic residues" evidence="1">
    <location>
        <begin position="246"/>
        <end position="268"/>
    </location>
</feature>
<dbReference type="RefSeq" id="WP_004614511.1">
    <property type="nucleotide sequence ID" value="NZ_JAAIMA010000003.1"/>
</dbReference>
<feature type="compositionally biased region" description="Basic and acidic residues" evidence="1">
    <location>
        <begin position="134"/>
        <end position="154"/>
    </location>
</feature>
<name>A0A395XL42_9FIRM</name>
<sequence length="268" mass="30775">MNYGAEPADQVVRYSLEGMEYSLKITGNVAKHVAIFIAAALKDQKKTRGKTRLTRMLKEQRPMKFFTVPGDRLKEFAKEAKARGILYVVIKDKVNPDQTEVMVFADDAAKMNRVLDRMNLDFVKAESGSMVTEAVEKENAPEKAENQMEKETGENVRTETVVLPEGKIEFELDDAEEMFQIGDEAFPEGNFTHAQEGKAKNPSEPFSRNKNISSGRETSWEEKNEKPSVRKELGDIRKEQEEKRKRPDRRKNARESRKKRKNMKTKGR</sequence>
<dbReference type="Proteomes" id="UP000266376">
    <property type="component" value="Unassembled WGS sequence"/>
</dbReference>
<evidence type="ECO:0000313" key="3">
    <source>
        <dbReference type="Proteomes" id="UP000266376"/>
    </source>
</evidence>
<dbReference type="InterPro" id="IPR024234">
    <property type="entry name" value="DUF3801"/>
</dbReference>
<feature type="region of interest" description="Disordered" evidence="1">
    <location>
        <begin position="133"/>
        <end position="154"/>
    </location>
</feature>
<proteinExistence type="predicted"/>
<reference evidence="2 3" key="1">
    <citation type="submission" date="2018-08" db="EMBL/GenBank/DDBJ databases">
        <title>A genome reference for cultivated species of the human gut microbiota.</title>
        <authorList>
            <person name="Zou Y."/>
            <person name="Xue W."/>
            <person name="Luo G."/>
        </authorList>
    </citation>
    <scope>NUCLEOTIDE SEQUENCE [LARGE SCALE GENOMIC DNA]</scope>
    <source>
        <strain evidence="2 3">AF12-11</strain>
    </source>
</reference>
<dbReference type="EMBL" id="QSAJ01000031">
    <property type="protein sequence ID" value="RGW51357.1"/>
    <property type="molecule type" value="Genomic_DNA"/>
</dbReference>
<feature type="compositionally biased region" description="Polar residues" evidence="1">
    <location>
        <begin position="204"/>
        <end position="217"/>
    </location>
</feature>
<gene>
    <name evidence="2" type="ORF">DWV67_11845</name>
</gene>
<dbReference type="AlphaFoldDB" id="A0A395XL42"/>
<organism evidence="2 3">
    <name type="scientific">Dorea formicigenerans</name>
    <dbReference type="NCBI Taxonomy" id="39486"/>
    <lineage>
        <taxon>Bacteria</taxon>
        <taxon>Bacillati</taxon>
        <taxon>Bacillota</taxon>
        <taxon>Clostridia</taxon>
        <taxon>Lachnospirales</taxon>
        <taxon>Lachnospiraceae</taxon>
        <taxon>Dorea</taxon>
    </lineage>
</organism>
<comment type="caution">
    <text evidence="2">The sequence shown here is derived from an EMBL/GenBank/DDBJ whole genome shotgun (WGS) entry which is preliminary data.</text>
</comment>
<dbReference type="Pfam" id="PF12687">
    <property type="entry name" value="DUF3801"/>
    <property type="match status" value="1"/>
</dbReference>
<feature type="compositionally biased region" description="Basic and acidic residues" evidence="1">
    <location>
        <begin position="218"/>
        <end position="245"/>
    </location>
</feature>
<evidence type="ECO:0000313" key="2">
    <source>
        <dbReference type="EMBL" id="RGW51357.1"/>
    </source>
</evidence>
<feature type="region of interest" description="Disordered" evidence="1">
    <location>
        <begin position="193"/>
        <end position="268"/>
    </location>
</feature>
<protein>
    <submittedName>
        <fullName evidence="2">PcfB family protein</fullName>
    </submittedName>
</protein>
<evidence type="ECO:0000256" key="1">
    <source>
        <dbReference type="SAM" id="MobiDB-lite"/>
    </source>
</evidence>